<reference evidence="1" key="1">
    <citation type="submission" date="2021-02" db="EMBL/GenBank/DDBJ databases">
        <authorList>
            <person name="Nowell W R."/>
        </authorList>
    </citation>
    <scope>NUCLEOTIDE SEQUENCE</scope>
</reference>
<name>A0A815GD59_9BILA</name>
<evidence type="ECO:0000313" key="1">
    <source>
        <dbReference type="EMBL" id="CAF1338107.1"/>
    </source>
</evidence>
<comment type="caution">
    <text evidence="1">The sequence shown here is derived from an EMBL/GenBank/DDBJ whole genome shotgun (WGS) entry which is preliminary data.</text>
</comment>
<keyword evidence="2" id="KW-1185">Reference proteome</keyword>
<organism evidence="1 2">
    <name type="scientific">Adineta steineri</name>
    <dbReference type="NCBI Taxonomy" id="433720"/>
    <lineage>
        <taxon>Eukaryota</taxon>
        <taxon>Metazoa</taxon>
        <taxon>Spiralia</taxon>
        <taxon>Gnathifera</taxon>
        <taxon>Rotifera</taxon>
        <taxon>Eurotatoria</taxon>
        <taxon>Bdelloidea</taxon>
        <taxon>Adinetida</taxon>
        <taxon>Adinetidae</taxon>
        <taxon>Adineta</taxon>
    </lineage>
</organism>
<evidence type="ECO:0000313" key="2">
    <source>
        <dbReference type="Proteomes" id="UP000663832"/>
    </source>
</evidence>
<proteinExistence type="predicted"/>
<protein>
    <submittedName>
        <fullName evidence="1">Uncharacterized protein</fullName>
    </submittedName>
</protein>
<accession>A0A815GD59</accession>
<gene>
    <name evidence="1" type="ORF">QVE165_LOCUS33278</name>
</gene>
<dbReference type="EMBL" id="CAJNOM010000303">
    <property type="protein sequence ID" value="CAF1338107.1"/>
    <property type="molecule type" value="Genomic_DNA"/>
</dbReference>
<dbReference type="Proteomes" id="UP000663832">
    <property type="component" value="Unassembled WGS sequence"/>
</dbReference>
<dbReference type="AlphaFoldDB" id="A0A815GD59"/>
<sequence length="485" mass="57377">MSTTATTTTTVWELPESYQIDNDFFRPQERKQLQNAYRNFLMNTKYHSLNSNDNSDDEENAQMLLQSKIQLFQLFIRTQPVNIRSFSQYHQQYERVFVERLFYLILNNVELTHFSTFNIHSIISISKELEKYQRSTNKIILNTGKLNTIVQFVLSFSSSTVAIFQINNLFYLLLNDMNDFSGKIIDRVAELLRTYHSMTYGHAITKQALISTIDHAISTLNYANPTTYPLYENFFNTSHVYKGPFIIASLSNPSKITSRISLYTIIQNLAIILLGLTIDDFEYEDQFLSITSEQCYHIRLTIRRLTYIFKKYNYQIDYPLDHIDKQIVIFLIKSIIVHERTYNTLRRLLDLYMISVHGFSQTKIKRLLYDLLANSSFELYSIETIRYFIELNRLNEDNDNDNESDTISTLTHEDDLWLNDEQIRLVTHKLYSNKIYYEIFIPLINGDCHEEQTIEHILIYLDNIHLEQEQIIDVQDMKNKLTIVP</sequence>
<dbReference type="OrthoDB" id="9999171at2759"/>